<keyword evidence="2" id="KW-1185">Reference proteome</keyword>
<gene>
    <name evidence="1" type="ORF">E0946_01255</name>
</gene>
<dbReference type="Proteomes" id="UP000294588">
    <property type="component" value="Unassembled WGS sequence"/>
</dbReference>
<evidence type="ECO:0000313" key="1">
    <source>
        <dbReference type="EMBL" id="TDF74738.1"/>
    </source>
</evidence>
<evidence type="ECO:0000313" key="2">
    <source>
        <dbReference type="Proteomes" id="UP000294588"/>
    </source>
</evidence>
<protein>
    <submittedName>
        <fullName evidence="1">Iron-containing alcohol dehydrogenase</fullName>
    </submittedName>
</protein>
<accession>A0AC61QLB6</accession>
<reference evidence="1" key="1">
    <citation type="submission" date="2019-03" db="EMBL/GenBank/DDBJ databases">
        <title>Candidatus Syntrophosphaera thermopropionivorans: a novel player in syntrophic propionate oxidation during anaerobic digestion.</title>
        <authorList>
            <person name="Dyksma S."/>
        </authorList>
    </citation>
    <scope>NUCLEOTIDE SEQUENCE</scope>
    <source>
        <strain evidence="1">W5</strain>
    </source>
</reference>
<proteinExistence type="predicted"/>
<organism evidence="1 2">
    <name type="scientific">Candidatus Syntrophosphaera thermopropionivorans</name>
    <dbReference type="NCBI Taxonomy" id="2593015"/>
    <lineage>
        <taxon>Bacteria</taxon>
        <taxon>Pseudomonadati</taxon>
        <taxon>Candidatus Cloacimonadota</taxon>
        <taxon>Candidatus Cloacimonadia</taxon>
        <taxon>Candidatus Cloacimonadales</taxon>
        <taxon>Candidatus Cloacimonadaceae</taxon>
        <taxon>Candidatus Syntrophosphaera</taxon>
    </lineage>
</organism>
<name>A0AC61QLB6_9BACT</name>
<dbReference type="EMBL" id="SMOG01000001">
    <property type="protein sequence ID" value="TDF74738.1"/>
    <property type="molecule type" value="Genomic_DNA"/>
</dbReference>
<comment type="caution">
    <text evidence="1">The sequence shown here is derived from an EMBL/GenBank/DDBJ whole genome shotgun (WGS) entry which is preliminary data.</text>
</comment>
<sequence>MLYSPSRIFFGENALTKAELYLIRLGTKPLIVTGKSSAKLSGALDELIPILKKAEQDYAIFDRVQENPSWDIVREGARFLKDAQCNYLIAIGGGSPIDAAKAMALITANNLFEEENLTPDKFSQTLPLVAIPTTAGTGSEVTQYSVLTDTSTGIKAGFGTELAFPTLAICNPRYTLSLNATITLHTAIDAFSHLLEGIFSNKRQLLLYPLIQAGIEAIMKNLEIALNSPNNLQARTKLMQAALYGGITIAQTGTTLQHSLGYPLTTHFGISHGLSNAIVLRQVMEFYYPYIKEELDILFSNLDITREDFENWLDRFPLKAEFDLSEEFIESHIAEVLASRNMANTPIKVKEEDIRKIYKSLK</sequence>